<dbReference type="PANTHER" id="PTHR46547">
    <property type="entry name" value="ZINC FINGER PROTEIN GIS"/>
    <property type="match status" value="1"/>
</dbReference>
<dbReference type="SUPFAM" id="SSF57667">
    <property type="entry name" value="beta-beta-alpha zinc fingers"/>
    <property type="match status" value="1"/>
</dbReference>
<dbReference type="GO" id="GO:0010090">
    <property type="term" value="P:trichome morphogenesis"/>
    <property type="evidence" value="ECO:0007669"/>
    <property type="project" value="InterPro"/>
</dbReference>
<dbReference type="InterPro" id="IPR013087">
    <property type="entry name" value="Znf_C2H2_type"/>
</dbReference>
<keyword evidence="1" id="KW-0862">Zinc</keyword>
<dbReference type="GO" id="GO:0009739">
    <property type="term" value="P:response to gibberellin"/>
    <property type="evidence" value="ECO:0007669"/>
    <property type="project" value="InterPro"/>
</dbReference>
<dbReference type="GO" id="GO:0008270">
    <property type="term" value="F:zinc ion binding"/>
    <property type="evidence" value="ECO:0007669"/>
    <property type="project" value="UniProtKB-KW"/>
</dbReference>
<feature type="domain" description="C2H2-type" evidence="2">
    <location>
        <begin position="95"/>
        <end position="122"/>
    </location>
</feature>
<reference evidence="4" key="2">
    <citation type="submission" date="2025-08" db="UniProtKB">
        <authorList>
            <consortium name="RefSeq"/>
        </authorList>
    </citation>
    <scope>IDENTIFICATION</scope>
    <source>
        <tissue evidence="4">Leaf</tissue>
    </source>
</reference>
<evidence type="ECO:0000256" key="1">
    <source>
        <dbReference type="PROSITE-ProRule" id="PRU00042"/>
    </source>
</evidence>
<evidence type="ECO:0000313" key="4">
    <source>
        <dbReference type="RefSeq" id="XP_018469746.2"/>
    </source>
</evidence>
<dbReference type="PROSITE" id="PS50157">
    <property type="entry name" value="ZINC_FINGER_C2H2_2"/>
    <property type="match status" value="1"/>
</dbReference>
<dbReference type="AlphaFoldDB" id="A0A6J0ME05"/>
<accession>A0A6J0ME05</accession>
<dbReference type="GeneID" id="108841487"/>
<keyword evidence="3" id="KW-1185">Reference proteome</keyword>
<dbReference type="InterPro" id="IPR044291">
    <property type="entry name" value="GIS/GIS2/ZFP8"/>
</dbReference>
<evidence type="ECO:0000313" key="3">
    <source>
        <dbReference type="Proteomes" id="UP000504610"/>
    </source>
</evidence>
<name>A0A6J0ME05_RAPSA</name>
<organism evidence="3 4">
    <name type="scientific">Raphanus sativus</name>
    <name type="common">Radish</name>
    <name type="synonym">Raphanus raphanistrum var. sativus</name>
    <dbReference type="NCBI Taxonomy" id="3726"/>
    <lineage>
        <taxon>Eukaryota</taxon>
        <taxon>Viridiplantae</taxon>
        <taxon>Streptophyta</taxon>
        <taxon>Embryophyta</taxon>
        <taxon>Tracheophyta</taxon>
        <taxon>Spermatophyta</taxon>
        <taxon>Magnoliopsida</taxon>
        <taxon>eudicotyledons</taxon>
        <taxon>Gunneridae</taxon>
        <taxon>Pentapetalae</taxon>
        <taxon>rosids</taxon>
        <taxon>malvids</taxon>
        <taxon>Brassicales</taxon>
        <taxon>Brassicaceae</taxon>
        <taxon>Brassiceae</taxon>
        <taxon>Raphanus</taxon>
    </lineage>
</organism>
<proteinExistence type="predicted"/>
<dbReference type="Proteomes" id="UP000504610">
    <property type="component" value="Chromosome 2"/>
</dbReference>
<evidence type="ECO:0000259" key="2">
    <source>
        <dbReference type="PROSITE" id="PS50157"/>
    </source>
</evidence>
<dbReference type="OrthoDB" id="9442240at2759"/>
<dbReference type="PROSITE" id="PS00028">
    <property type="entry name" value="ZINC_FINGER_C2H2_1"/>
    <property type="match status" value="1"/>
</dbReference>
<sequence length="218" mass="25450">MQSQSGHLDKYPKNKIKLSLFSLLSSLFSLLSLQTHYSCHIKMKTHDFMNVESFSPKVRPIRLFGFEFGTSHEESESSESINEVNTTSNTKDKRFKCNYCYRKFPTSQALGGHQNAHKRERQQTKRFHLHSNAAAFFHRNKYHFDASRFFEDHVSLEAARISDARLGLLRRYNNSSKSCDHDHTSYQTRPTYGGNSRRDLFYESKTNVTDHVSLDLRL</sequence>
<dbReference type="Pfam" id="PF13912">
    <property type="entry name" value="zf-C2H2_6"/>
    <property type="match status" value="1"/>
</dbReference>
<dbReference type="InterPro" id="IPR036236">
    <property type="entry name" value="Znf_C2H2_sf"/>
</dbReference>
<gene>
    <name evidence="4" type="primary">LOC108841487</name>
</gene>
<keyword evidence="1" id="KW-0863">Zinc-finger</keyword>
<dbReference type="KEGG" id="rsz:108841487"/>
<dbReference type="Gene3D" id="3.30.160.60">
    <property type="entry name" value="Classic Zinc Finger"/>
    <property type="match status" value="1"/>
</dbReference>
<reference evidence="3" key="1">
    <citation type="journal article" date="2019" name="Database">
        <title>The radish genome database (RadishGD): an integrated information resource for radish genomics.</title>
        <authorList>
            <person name="Yu H.J."/>
            <person name="Baek S."/>
            <person name="Lee Y.J."/>
            <person name="Cho A."/>
            <person name="Mun J.H."/>
        </authorList>
    </citation>
    <scope>NUCLEOTIDE SEQUENCE [LARGE SCALE GENOMIC DNA]</scope>
    <source>
        <strain evidence="3">cv. WK10039</strain>
    </source>
</reference>
<keyword evidence="1" id="KW-0479">Metal-binding</keyword>
<protein>
    <submittedName>
        <fullName evidence="4">Zinc finger protein GIS2</fullName>
    </submittedName>
</protein>
<dbReference type="RefSeq" id="XP_018469746.2">
    <property type="nucleotide sequence ID" value="XM_018614244.2"/>
</dbReference>
<dbReference type="PANTHER" id="PTHR46547:SF6">
    <property type="entry name" value="ZINC FINGER PROTEIN GIS2"/>
    <property type="match status" value="1"/>
</dbReference>
<dbReference type="GO" id="GO:0003700">
    <property type="term" value="F:DNA-binding transcription factor activity"/>
    <property type="evidence" value="ECO:0007669"/>
    <property type="project" value="InterPro"/>
</dbReference>